<accession>A0ABP8NFF7</accession>
<dbReference type="Proteomes" id="UP001500840">
    <property type="component" value="Unassembled WGS sequence"/>
</dbReference>
<name>A0ABP8NFF7_9BACT</name>
<sequence>MGWYGPRGNCGCCISCDIFEVKTGPAGGFDPPNDETKFETVIDSDSTEWRAVKKTLPKTYFAIDLEAELIYDGKAIEYALLDQDDNVYLRWSISNSVEDISSGSYTKLVTRTYEVTYGGETKTLTNQKAYTSVDARWETWGHILVVREDTAAILPINWDDGMSSSVNTFEKPSDFYSATAAGDFDHVKHIEHTYPNPAYDPGDPGAEPETLNVYSRYAGYRSCVIPTRDLGDATNYRIAYRFTPGWSHATAGSVSNWPKLSFVARRIHQESITVTEEDPYAMCEDQPEVNAACEEITPHPVSFPFYAMPRWRFDDIELPITMVDDSTVDGILMQGDFPASRWKRVYKGQVDSLGAQAYNYLFMESQEHLTATRTIEDANNEFDLVFNGGDINDPANWSPIVTEIASPKPRRNAKATVWLYPSDSDPCEWDVEYEIELQMELAWTHKVLQSPGVYVDSDFHTNKQFRVSVSYQPGDTMGTVRPSSQKGDPHYHSGSNRRLAAVRFLAGSSGRSPITLPRWRSTPSDVVVDTSAPQFAEIVGGTFNPSNYIGDVAYFPVTFHFSHIEKRSGWNQMYAYWDVDYVALHKTHATTLIADTEAELWHP</sequence>
<comment type="caution">
    <text evidence="2">The sequence shown here is derived from an EMBL/GenBank/DDBJ whole genome shotgun (WGS) entry which is preliminary data.</text>
</comment>
<feature type="region of interest" description="Disordered" evidence="1">
    <location>
        <begin position="474"/>
        <end position="493"/>
    </location>
</feature>
<evidence type="ECO:0000313" key="3">
    <source>
        <dbReference type="Proteomes" id="UP001500840"/>
    </source>
</evidence>
<gene>
    <name evidence="2" type="ORF">GCM10023156_53260</name>
</gene>
<dbReference type="EMBL" id="BAABGA010000074">
    <property type="protein sequence ID" value="GAA4465457.1"/>
    <property type="molecule type" value="Genomic_DNA"/>
</dbReference>
<keyword evidence="3" id="KW-1185">Reference proteome</keyword>
<proteinExistence type="predicted"/>
<evidence type="ECO:0000256" key="1">
    <source>
        <dbReference type="SAM" id="MobiDB-lite"/>
    </source>
</evidence>
<evidence type="ECO:0000313" key="2">
    <source>
        <dbReference type="EMBL" id="GAA4465457.1"/>
    </source>
</evidence>
<protein>
    <submittedName>
        <fullName evidence="2">Uncharacterized protein</fullName>
    </submittedName>
</protein>
<reference evidence="3" key="1">
    <citation type="journal article" date="2019" name="Int. J. Syst. Evol. Microbiol.">
        <title>The Global Catalogue of Microorganisms (GCM) 10K type strain sequencing project: providing services to taxonomists for standard genome sequencing and annotation.</title>
        <authorList>
            <consortium name="The Broad Institute Genomics Platform"/>
            <consortium name="The Broad Institute Genome Sequencing Center for Infectious Disease"/>
            <person name="Wu L."/>
            <person name="Ma J."/>
        </authorList>
    </citation>
    <scope>NUCLEOTIDE SEQUENCE [LARGE SCALE GENOMIC DNA]</scope>
    <source>
        <strain evidence="3">JCM 17759</strain>
    </source>
</reference>
<organism evidence="2 3">
    <name type="scientific">Novipirellula rosea</name>
    <dbReference type="NCBI Taxonomy" id="1031540"/>
    <lineage>
        <taxon>Bacteria</taxon>
        <taxon>Pseudomonadati</taxon>
        <taxon>Planctomycetota</taxon>
        <taxon>Planctomycetia</taxon>
        <taxon>Pirellulales</taxon>
        <taxon>Pirellulaceae</taxon>
        <taxon>Novipirellula</taxon>
    </lineage>
</organism>